<accession>A0AAW9TQ32</accession>
<sequence>MADDGFVGRYEVVEPRRGNRRWPDDVKARIVAESLEPGVRVVDVARHDVVPHQLSFWRRQAREGILALPFEAMPDLAESGDAEPAFVPLAIAAEPSEAVNVSAPPLPEAASAVLTLEIGPDVVMRVPGDVPVERVAALVRARRGTA</sequence>
<dbReference type="Pfam" id="PF01527">
    <property type="entry name" value="HTH_Tnp_1"/>
    <property type="match status" value="1"/>
</dbReference>
<reference evidence="1 2" key="1">
    <citation type="journal article" date="2013" name="Genome Biol.">
        <title>Comparative genomics of the core and accessory genomes of 48 Sinorhizobium strains comprising five genospecies.</title>
        <authorList>
            <person name="Sugawara M."/>
            <person name="Epstein B."/>
            <person name="Badgley B.D."/>
            <person name="Unno T."/>
            <person name="Xu L."/>
            <person name="Reese J."/>
            <person name="Gyaneshwar P."/>
            <person name="Denny R."/>
            <person name="Mudge J."/>
            <person name="Bharti A.K."/>
            <person name="Farmer A.D."/>
            <person name="May G.D."/>
            <person name="Woodward J.E."/>
            <person name="Medigue C."/>
            <person name="Vallenet D."/>
            <person name="Lajus A."/>
            <person name="Rouy Z."/>
            <person name="Martinez-Vaz B."/>
            <person name="Tiffin P."/>
            <person name="Young N.D."/>
            <person name="Sadowsky M.J."/>
        </authorList>
    </citation>
    <scope>NUCLEOTIDE SEQUENCE [LARGE SCALE GENOMIC DNA]</scope>
    <source>
        <strain evidence="1 2">N6B1</strain>
    </source>
</reference>
<dbReference type="InterPro" id="IPR010921">
    <property type="entry name" value="Trp_repressor/repl_initiator"/>
</dbReference>
<dbReference type="GO" id="GO:0043565">
    <property type="term" value="F:sequence-specific DNA binding"/>
    <property type="evidence" value="ECO:0007669"/>
    <property type="project" value="InterPro"/>
</dbReference>
<dbReference type="AlphaFoldDB" id="A0AAW9TQ32"/>
<gene>
    <name evidence="1" type="ORF">GHK53_11725</name>
</gene>
<proteinExistence type="predicted"/>
<name>A0AAW9TQ32_RHIML</name>
<dbReference type="PANTHER" id="PTHR37936">
    <property type="entry name" value="TRANSPOSASE INSC FOR INSERTION ELEMENT IS2A-RELATED"/>
    <property type="match status" value="1"/>
</dbReference>
<dbReference type="EMBL" id="WISR01000119">
    <property type="protein sequence ID" value="MQW33449.1"/>
    <property type="molecule type" value="Genomic_DNA"/>
</dbReference>
<dbReference type="InterPro" id="IPR002514">
    <property type="entry name" value="Transposase_8"/>
</dbReference>
<dbReference type="NCBIfam" id="NF047595">
    <property type="entry name" value="IS66_ISRel24_TnpA"/>
    <property type="match status" value="1"/>
</dbReference>
<evidence type="ECO:0000313" key="2">
    <source>
        <dbReference type="Proteomes" id="UP000429484"/>
    </source>
</evidence>
<dbReference type="SUPFAM" id="SSF48295">
    <property type="entry name" value="TrpR-like"/>
    <property type="match status" value="1"/>
</dbReference>
<dbReference type="GO" id="GO:0006313">
    <property type="term" value="P:DNA transposition"/>
    <property type="evidence" value="ECO:0007669"/>
    <property type="project" value="InterPro"/>
</dbReference>
<dbReference type="Proteomes" id="UP000429484">
    <property type="component" value="Unassembled WGS sequence"/>
</dbReference>
<comment type="caution">
    <text evidence="1">The sequence shown here is derived from an EMBL/GenBank/DDBJ whole genome shotgun (WGS) entry which is preliminary data.</text>
</comment>
<dbReference type="GO" id="GO:0004803">
    <property type="term" value="F:transposase activity"/>
    <property type="evidence" value="ECO:0007669"/>
    <property type="project" value="InterPro"/>
</dbReference>
<organism evidence="1 2">
    <name type="scientific">Rhizobium meliloti</name>
    <name type="common">Ensifer meliloti</name>
    <name type="synonym">Sinorhizobium meliloti</name>
    <dbReference type="NCBI Taxonomy" id="382"/>
    <lineage>
        <taxon>Bacteria</taxon>
        <taxon>Pseudomonadati</taxon>
        <taxon>Pseudomonadota</taxon>
        <taxon>Alphaproteobacteria</taxon>
        <taxon>Hyphomicrobiales</taxon>
        <taxon>Rhizobiaceae</taxon>
        <taxon>Sinorhizobium/Ensifer group</taxon>
        <taxon>Sinorhizobium</taxon>
    </lineage>
</organism>
<dbReference type="PANTHER" id="PTHR37936:SF3">
    <property type="entry name" value="TRANSPOSASE INSC FOR INSERTION ELEMENT IS2A-RELATED"/>
    <property type="match status" value="1"/>
</dbReference>
<evidence type="ECO:0000313" key="1">
    <source>
        <dbReference type="EMBL" id="MQW33449.1"/>
    </source>
</evidence>
<protein>
    <submittedName>
        <fullName evidence="1">Transposase</fullName>
    </submittedName>
</protein>
<dbReference type="RefSeq" id="WP_153349632.1">
    <property type="nucleotide sequence ID" value="NZ_WISR01000119.1"/>
</dbReference>